<dbReference type="Gene3D" id="3.40.1700.10">
    <property type="entry name" value="DNA integrity scanning protein, DisA, N-terminal domain"/>
    <property type="match status" value="1"/>
</dbReference>
<evidence type="ECO:0000313" key="2">
    <source>
        <dbReference type="EMBL" id="PTQ94109.1"/>
    </source>
</evidence>
<dbReference type="RefSeq" id="WP_107830503.1">
    <property type="nucleotide sequence ID" value="NZ_CP160205.1"/>
</dbReference>
<dbReference type="EMBL" id="QAOQ01000007">
    <property type="protein sequence ID" value="PTQ94109.1"/>
    <property type="molecule type" value="Genomic_DNA"/>
</dbReference>
<dbReference type="Pfam" id="PF21751">
    <property type="entry name" value="DACNV"/>
    <property type="match status" value="1"/>
</dbReference>
<proteinExistence type="predicted"/>
<dbReference type="Proteomes" id="UP000244168">
    <property type="component" value="Unassembled WGS sequence"/>
</dbReference>
<protein>
    <recommendedName>
        <fullName evidence="1">Probable sensor domain-containing protein</fullName>
    </recommendedName>
</protein>
<dbReference type="InterPro" id="IPR048551">
    <property type="entry name" value="DACNV"/>
</dbReference>
<sequence length="380" mass="41536">MQSEPMYLAARVVAPQVEAHFAVQVQNARQAGFENLASIPNLSIIENIIDAAFWASLLREEGHPPKISIAILKPSQAGNPLVLANKLRLTPHNLTKLAPAVEQPGIHLGAWCDEEGIYIWGTTHRIPGLCFVLEVVEPGLLVIKHKHLDGFGKFVNVAVLQGDQIKMVDEQNTALSDCPDVLSSLMAMPLPGMNGESLNILIEIAASMRSHNRGGLVLIVPNDDEEWRSSIINPISYPVTPRFTGISELMQQDKQNRSKLEWQQAMRNAIDIIGGFTAVDGATIINRSHELLAFGAKIARAELSIPVTQMLVTEPTTDGTASYIHPAQNGGTRHLAAAQFVHDQHGAMAMVASQDGHFTIFAWSENLQTVHAHRIDILLL</sequence>
<comment type="caution">
    <text evidence="2">The sequence shown here is derived from an EMBL/GenBank/DDBJ whole genome shotgun (WGS) entry which is preliminary data.</text>
</comment>
<feature type="domain" description="Probable sensor" evidence="1">
    <location>
        <begin position="35"/>
        <end position="124"/>
    </location>
</feature>
<dbReference type="SUPFAM" id="SSF143597">
    <property type="entry name" value="YojJ-like"/>
    <property type="match status" value="1"/>
</dbReference>
<dbReference type="OrthoDB" id="782779at2"/>
<name>A0A2T5J6H3_9SPHI</name>
<evidence type="ECO:0000259" key="1">
    <source>
        <dbReference type="Pfam" id="PF21751"/>
    </source>
</evidence>
<evidence type="ECO:0000313" key="3">
    <source>
        <dbReference type="Proteomes" id="UP000244168"/>
    </source>
</evidence>
<gene>
    <name evidence="2" type="ORF">C8P68_107174</name>
</gene>
<dbReference type="AlphaFoldDB" id="A0A2T5J6H3"/>
<organism evidence="2 3">
    <name type="scientific">Mucilaginibacter yixingensis</name>
    <dbReference type="NCBI Taxonomy" id="1295612"/>
    <lineage>
        <taxon>Bacteria</taxon>
        <taxon>Pseudomonadati</taxon>
        <taxon>Bacteroidota</taxon>
        <taxon>Sphingobacteriia</taxon>
        <taxon>Sphingobacteriales</taxon>
        <taxon>Sphingobacteriaceae</taxon>
        <taxon>Mucilaginibacter</taxon>
    </lineage>
</organism>
<reference evidence="2 3" key="1">
    <citation type="submission" date="2018-04" db="EMBL/GenBank/DDBJ databases">
        <title>Genomic Encyclopedia of Archaeal and Bacterial Type Strains, Phase II (KMG-II): from individual species to whole genera.</title>
        <authorList>
            <person name="Goeker M."/>
        </authorList>
    </citation>
    <scope>NUCLEOTIDE SEQUENCE [LARGE SCALE GENOMIC DNA]</scope>
    <source>
        <strain evidence="2 3">DSM 26809</strain>
    </source>
</reference>
<keyword evidence="3" id="KW-1185">Reference proteome</keyword>
<accession>A0A2T5J6H3</accession>
<dbReference type="InterPro" id="IPR036888">
    <property type="entry name" value="DNA_integrity_DisA_N_sf"/>
</dbReference>